<dbReference type="InterPro" id="IPR023214">
    <property type="entry name" value="HAD_sf"/>
</dbReference>
<evidence type="ECO:0000313" key="1">
    <source>
        <dbReference type="EMBL" id="GGZ38673.1"/>
    </source>
</evidence>
<comment type="caution">
    <text evidence="1">The sequence shown here is derived from an EMBL/GenBank/DDBJ whole genome shotgun (WGS) entry which is preliminary data.</text>
</comment>
<name>A0A918UVK0_9CAUL</name>
<dbReference type="SUPFAM" id="SSF56784">
    <property type="entry name" value="HAD-like"/>
    <property type="match status" value="1"/>
</dbReference>
<dbReference type="AlphaFoldDB" id="A0A918UVK0"/>
<evidence type="ECO:0000313" key="2">
    <source>
        <dbReference type="Proteomes" id="UP000662572"/>
    </source>
</evidence>
<keyword evidence="2" id="KW-1185">Reference proteome</keyword>
<sequence length="254" mass="26995">MTSQTRRLDAAQDLLAASKAVLLDWDGCLALGERLLPDAVRFLKVWGDRAAVVSNNSTHLPQDFARVMAREGVDFDPARIFLAGAEAVSVTQGIKTADTVMVIGNEVMKNHARSLGLNLNDDTTDVIVLMRDTGFSYDRLERIVNRLKAGARLIVANPDKTHPGADGRIVPETGALLAAIMACVEGHNVSVDIIGKPSPHLFARACAVLGVPPSQAVMLGDNPLTDVAGADAFGANSLLINSTDGFRFAELLGQ</sequence>
<dbReference type="GO" id="GO:0005737">
    <property type="term" value="C:cytoplasm"/>
    <property type="evidence" value="ECO:0007669"/>
    <property type="project" value="TreeGrafter"/>
</dbReference>
<reference evidence="1" key="2">
    <citation type="submission" date="2020-09" db="EMBL/GenBank/DDBJ databases">
        <authorList>
            <person name="Sun Q."/>
            <person name="Kim S."/>
        </authorList>
    </citation>
    <scope>NUCLEOTIDE SEQUENCE</scope>
    <source>
        <strain evidence="1">KCTC 32296</strain>
    </source>
</reference>
<dbReference type="RefSeq" id="WP_189487372.1">
    <property type="nucleotide sequence ID" value="NZ_BMZB01000003.1"/>
</dbReference>
<dbReference type="Pfam" id="PF00702">
    <property type="entry name" value="Hydrolase"/>
    <property type="match status" value="1"/>
</dbReference>
<reference evidence="1" key="1">
    <citation type="journal article" date="2014" name="Int. J. Syst. Evol. Microbiol.">
        <title>Complete genome sequence of Corynebacterium casei LMG S-19264T (=DSM 44701T), isolated from a smear-ripened cheese.</title>
        <authorList>
            <consortium name="US DOE Joint Genome Institute (JGI-PGF)"/>
            <person name="Walter F."/>
            <person name="Albersmeier A."/>
            <person name="Kalinowski J."/>
            <person name="Ruckert C."/>
        </authorList>
    </citation>
    <scope>NUCLEOTIDE SEQUENCE</scope>
    <source>
        <strain evidence="1">KCTC 32296</strain>
    </source>
</reference>
<gene>
    <name evidence="1" type="ORF">GCM10011273_26620</name>
</gene>
<accession>A0A918UVK0</accession>
<dbReference type="InterPro" id="IPR036412">
    <property type="entry name" value="HAD-like_sf"/>
</dbReference>
<dbReference type="GO" id="GO:0016791">
    <property type="term" value="F:phosphatase activity"/>
    <property type="evidence" value="ECO:0007669"/>
    <property type="project" value="TreeGrafter"/>
</dbReference>
<dbReference type="EMBL" id="BMZB01000003">
    <property type="protein sequence ID" value="GGZ38673.1"/>
    <property type="molecule type" value="Genomic_DNA"/>
</dbReference>
<organism evidence="1 2">
    <name type="scientific">Asticcacaulis endophyticus</name>
    <dbReference type="NCBI Taxonomy" id="1395890"/>
    <lineage>
        <taxon>Bacteria</taxon>
        <taxon>Pseudomonadati</taxon>
        <taxon>Pseudomonadota</taxon>
        <taxon>Alphaproteobacteria</taxon>
        <taxon>Caulobacterales</taxon>
        <taxon>Caulobacteraceae</taxon>
        <taxon>Asticcacaulis</taxon>
    </lineage>
</organism>
<dbReference type="PANTHER" id="PTHR19288:SF46">
    <property type="entry name" value="HALOACID DEHALOGENASE-LIKE HYDROLASE DOMAIN-CONTAINING PROTEIN 2"/>
    <property type="match status" value="1"/>
</dbReference>
<dbReference type="Gene3D" id="3.40.50.1000">
    <property type="entry name" value="HAD superfamily/HAD-like"/>
    <property type="match status" value="2"/>
</dbReference>
<protein>
    <submittedName>
        <fullName evidence="1">Acid sugar phosphatase</fullName>
    </submittedName>
</protein>
<dbReference type="PANTHER" id="PTHR19288">
    <property type="entry name" value="4-NITROPHENYLPHOSPHATASE-RELATED"/>
    <property type="match status" value="1"/>
</dbReference>
<proteinExistence type="predicted"/>
<dbReference type="Proteomes" id="UP000662572">
    <property type="component" value="Unassembled WGS sequence"/>
</dbReference>